<dbReference type="WBParaSite" id="nRc.2.0.1.t29670-RA">
    <property type="protein sequence ID" value="nRc.2.0.1.t29670-RA"/>
    <property type="gene ID" value="nRc.2.0.1.g29670"/>
</dbReference>
<keyword evidence="1" id="KW-1185">Reference proteome</keyword>
<accession>A0A915JTJ4</accession>
<evidence type="ECO:0000313" key="2">
    <source>
        <dbReference type="WBParaSite" id="nRc.2.0.1.t29670-RA"/>
    </source>
</evidence>
<dbReference type="AlphaFoldDB" id="A0A915JTJ4"/>
<sequence length="42" mass="5074">MKRYTLIVGNHTTKVVMIKIKKKTLHREQNESFRSIRIMEKS</sequence>
<evidence type="ECO:0000313" key="1">
    <source>
        <dbReference type="Proteomes" id="UP000887565"/>
    </source>
</evidence>
<protein>
    <submittedName>
        <fullName evidence="2">Ribosomal protein L33</fullName>
    </submittedName>
</protein>
<proteinExistence type="predicted"/>
<dbReference type="Proteomes" id="UP000887565">
    <property type="component" value="Unplaced"/>
</dbReference>
<name>A0A915JTJ4_ROMCU</name>
<organism evidence="1 2">
    <name type="scientific">Romanomermis culicivorax</name>
    <name type="common">Nematode worm</name>
    <dbReference type="NCBI Taxonomy" id="13658"/>
    <lineage>
        <taxon>Eukaryota</taxon>
        <taxon>Metazoa</taxon>
        <taxon>Ecdysozoa</taxon>
        <taxon>Nematoda</taxon>
        <taxon>Enoplea</taxon>
        <taxon>Dorylaimia</taxon>
        <taxon>Mermithida</taxon>
        <taxon>Mermithoidea</taxon>
        <taxon>Mermithidae</taxon>
        <taxon>Romanomermis</taxon>
    </lineage>
</organism>
<reference evidence="2" key="1">
    <citation type="submission" date="2022-11" db="UniProtKB">
        <authorList>
            <consortium name="WormBaseParasite"/>
        </authorList>
    </citation>
    <scope>IDENTIFICATION</scope>
</reference>